<evidence type="ECO:0000313" key="1">
    <source>
        <dbReference type="EMBL" id="KIM38041.1"/>
    </source>
</evidence>
<reference evidence="1 2" key="1">
    <citation type="submission" date="2014-04" db="EMBL/GenBank/DDBJ databases">
        <authorList>
            <consortium name="DOE Joint Genome Institute"/>
            <person name="Kuo A."/>
            <person name="Gay G."/>
            <person name="Dore J."/>
            <person name="Kohler A."/>
            <person name="Nagy L.G."/>
            <person name="Floudas D."/>
            <person name="Copeland A."/>
            <person name="Barry K.W."/>
            <person name="Cichocki N."/>
            <person name="Veneault-Fourrey C."/>
            <person name="LaButti K."/>
            <person name="Lindquist E.A."/>
            <person name="Lipzen A."/>
            <person name="Lundell T."/>
            <person name="Morin E."/>
            <person name="Murat C."/>
            <person name="Sun H."/>
            <person name="Tunlid A."/>
            <person name="Henrissat B."/>
            <person name="Grigoriev I.V."/>
            <person name="Hibbett D.S."/>
            <person name="Martin F."/>
            <person name="Nordberg H.P."/>
            <person name="Cantor M.N."/>
            <person name="Hua S.X."/>
        </authorList>
    </citation>
    <scope>NUCLEOTIDE SEQUENCE [LARGE SCALE GENOMIC DNA]</scope>
    <source>
        <strain evidence="2">h7</strain>
    </source>
</reference>
<dbReference type="AlphaFoldDB" id="A0A0C3C355"/>
<sequence length="69" mass="7768">MRTGRVTSQEGLPSGLLFAIQFSESTYSKLEYAEDPERLLEQESFLSQSCITFGWRATFDGMTDPILSP</sequence>
<keyword evidence="2" id="KW-1185">Reference proteome</keyword>
<protein>
    <submittedName>
        <fullName evidence="1">Uncharacterized protein</fullName>
    </submittedName>
</protein>
<reference evidence="2" key="2">
    <citation type="submission" date="2015-01" db="EMBL/GenBank/DDBJ databases">
        <title>Evolutionary Origins and Diversification of the Mycorrhizal Mutualists.</title>
        <authorList>
            <consortium name="DOE Joint Genome Institute"/>
            <consortium name="Mycorrhizal Genomics Consortium"/>
            <person name="Kohler A."/>
            <person name="Kuo A."/>
            <person name="Nagy L.G."/>
            <person name="Floudas D."/>
            <person name="Copeland A."/>
            <person name="Barry K.W."/>
            <person name="Cichocki N."/>
            <person name="Veneault-Fourrey C."/>
            <person name="LaButti K."/>
            <person name="Lindquist E.A."/>
            <person name="Lipzen A."/>
            <person name="Lundell T."/>
            <person name="Morin E."/>
            <person name="Murat C."/>
            <person name="Riley R."/>
            <person name="Ohm R."/>
            <person name="Sun H."/>
            <person name="Tunlid A."/>
            <person name="Henrissat B."/>
            <person name="Grigoriev I.V."/>
            <person name="Hibbett D.S."/>
            <person name="Martin F."/>
        </authorList>
    </citation>
    <scope>NUCLEOTIDE SEQUENCE [LARGE SCALE GENOMIC DNA]</scope>
    <source>
        <strain evidence="2">h7</strain>
    </source>
</reference>
<dbReference type="Proteomes" id="UP000053424">
    <property type="component" value="Unassembled WGS sequence"/>
</dbReference>
<dbReference type="HOGENOM" id="CLU_2776200_0_0_1"/>
<proteinExistence type="predicted"/>
<dbReference type="EMBL" id="KN831793">
    <property type="protein sequence ID" value="KIM38041.1"/>
    <property type="molecule type" value="Genomic_DNA"/>
</dbReference>
<gene>
    <name evidence="1" type="ORF">M413DRAFT_448081</name>
</gene>
<name>A0A0C3C355_HEBCY</name>
<evidence type="ECO:0000313" key="2">
    <source>
        <dbReference type="Proteomes" id="UP000053424"/>
    </source>
</evidence>
<organism evidence="1 2">
    <name type="scientific">Hebeloma cylindrosporum</name>
    <dbReference type="NCBI Taxonomy" id="76867"/>
    <lineage>
        <taxon>Eukaryota</taxon>
        <taxon>Fungi</taxon>
        <taxon>Dikarya</taxon>
        <taxon>Basidiomycota</taxon>
        <taxon>Agaricomycotina</taxon>
        <taxon>Agaricomycetes</taxon>
        <taxon>Agaricomycetidae</taxon>
        <taxon>Agaricales</taxon>
        <taxon>Agaricineae</taxon>
        <taxon>Hymenogastraceae</taxon>
        <taxon>Hebeloma</taxon>
    </lineage>
</organism>
<accession>A0A0C3C355</accession>